<protein>
    <recommendedName>
        <fullName evidence="8">Probable cytosol aminopeptidase</fullName>
        <ecNumber evidence="8">3.4.11.1</ecNumber>
    </recommendedName>
    <alternativeName>
        <fullName evidence="8">Leucine aminopeptidase</fullName>
        <shortName evidence="8">LAP</shortName>
        <ecNumber evidence="8">3.4.11.10</ecNumber>
    </alternativeName>
    <alternativeName>
        <fullName evidence="8">Leucyl aminopeptidase</fullName>
    </alternativeName>
</protein>
<dbReference type="RefSeq" id="WP_145859827.1">
    <property type="nucleotide sequence ID" value="NZ_RPFW01000007.1"/>
</dbReference>
<dbReference type="SUPFAM" id="SSF52949">
    <property type="entry name" value="Macro domain-like"/>
    <property type="match status" value="1"/>
</dbReference>
<dbReference type="EC" id="3.4.11.10" evidence="8"/>
<comment type="similarity">
    <text evidence="3 8">Belongs to the peptidase M17 family.</text>
</comment>
<feature type="binding site" evidence="8">
    <location>
        <position position="280"/>
    </location>
    <ligand>
        <name>Mn(2+)</name>
        <dbReference type="ChEBI" id="CHEBI:29035"/>
        <label>1</label>
    </ligand>
</feature>
<dbReference type="PRINTS" id="PR00481">
    <property type="entry name" value="LAMNOPPTDASE"/>
</dbReference>
<dbReference type="NCBIfam" id="NF002073">
    <property type="entry name" value="PRK00913.1-2"/>
    <property type="match status" value="1"/>
</dbReference>
<feature type="domain" description="Cytosol aminopeptidase" evidence="10">
    <location>
        <begin position="356"/>
        <end position="363"/>
    </location>
</feature>
<proteinExistence type="inferred from homology"/>
<evidence type="ECO:0000313" key="12">
    <source>
        <dbReference type="Proteomes" id="UP000460272"/>
    </source>
</evidence>
<comment type="caution">
    <text evidence="11">The sequence shown here is derived from an EMBL/GenBank/DDBJ whole genome shotgun (WGS) entry which is preliminary data.</text>
</comment>
<organism evidence="11 12">
    <name type="scientific">Trebonia kvetii</name>
    <dbReference type="NCBI Taxonomy" id="2480626"/>
    <lineage>
        <taxon>Bacteria</taxon>
        <taxon>Bacillati</taxon>
        <taxon>Actinomycetota</taxon>
        <taxon>Actinomycetes</taxon>
        <taxon>Streptosporangiales</taxon>
        <taxon>Treboniaceae</taxon>
        <taxon>Trebonia</taxon>
    </lineage>
</organism>
<dbReference type="InterPro" id="IPR043472">
    <property type="entry name" value="Macro_dom-like"/>
</dbReference>
<evidence type="ECO:0000256" key="1">
    <source>
        <dbReference type="ARBA" id="ARBA00000135"/>
    </source>
</evidence>
<keyword evidence="4 8" id="KW-0031">Aminopeptidase</keyword>
<dbReference type="AlphaFoldDB" id="A0A6P2BRP7"/>
<evidence type="ECO:0000256" key="9">
    <source>
        <dbReference type="SAM" id="MobiDB-lite"/>
    </source>
</evidence>
<feature type="compositionally biased region" description="Gly residues" evidence="9">
    <location>
        <begin position="31"/>
        <end position="42"/>
    </location>
</feature>
<feature type="binding site" evidence="8">
    <location>
        <position position="360"/>
    </location>
    <ligand>
        <name>Mn(2+)</name>
        <dbReference type="ChEBI" id="CHEBI:29035"/>
        <label>2</label>
    </ligand>
</feature>
<dbReference type="PROSITE" id="PS00631">
    <property type="entry name" value="CYTOSOL_AP"/>
    <property type="match status" value="1"/>
</dbReference>
<feature type="binding site" evidence="8">
    <location>
        <position position="299"/>
    </location>
    <ligand>
        <name>Mn(2+)</name>
        <dbReference type="ChEBI" id="CHEBI:29035"/>
        <label>2</label>
    </ligand>
</feature>
<dbReference type="InterPro" id="IPR011356">
    <property type="entry name" value="Leucine_aapep/pepB"/>
</dbReference>
<dbReference type="InterPro" id="IPR008283">
    <property type="entry name" value="Peptidase_M17_N"/>
</dbReference>
<feature type="active site" evidence="8">
    <location>
        <position position="362"/>
    </location>
</feature>
<gene>
    <name evidence="8" type="primary">pepA</name>
    <name evidence="11" type="ORF">EAS64_34325</name>
</gene>
<evidence type="ECO:0000256" key="3">
    <source>
        <dbReference type="ARBA" id="ARBA00009528"/>
    </source>
</evidence>
<dbReference type="Pfam" id="PF02789">
    <property type="entry name" value="Peptidase_M17_N"/>
    <property type="match status" value="1"/>
</dbReference>
<keyword evidence="5 8" id="KW-0645">Protease</keyword>
<feature type="binding site" evidence="8">
    <location>
        <position position="275"/>
    </location>
    <ligand>
        <name>Mn(2+)</name>
        <dbReference type="ChEBI" id="CHEBI:29035"/>
        <label>2</label>
    </ligand>
</feature>
<evidence type="ECO:0000256" key="4">
    <source>
        <dbReference type="ARBA" id="ARBA00022438"/>
    </source>
</evidence>
<dbReference type="Proteomes" id="UP000460272">
    <property type="component" value="Unassembled WGS sequence"/>
</dbReference>
<reference evidence="11 12" key="1">
    <citation type="submission" date="2018-11" db="EMBL/GenBank/DDBJ databases">
        <title>Trebonia kvetii gen.nov., sp.nov., a novel acidophilic actinobacterium, and proposal of the new actinobacterial family Treboniaceae fam. nov.</title>
        <authorList>
            <person name="Rapoport D."/>
            <person name="Sagova-Mareckova M."/>
            <person name="Sedlacek I."/>
            <person name="Provaznik J."/>
            <person name="Kralova S."/>
            <person name="Pavlinic D."/>
            <person name="Benes V."/>
            <person name="Kopecky J."/>
        </authorList>
    </citation>
    <scope>NUCLEOTIDE SEQUENCE [LARGE SCALE GENOMIC DNA]</scope>
    <source>
        <strain evidence="11 12">15Tr583</strain>
    </source>
</reference>
<feature type="binding site" evidence="8">
    <location>
        <position position="360"/>
    </location>
    <ligand>
        <name>Mn(2+)</name>
        <dbReference type="ChEBI" id="CHEBI:29035"/>
        <label>1</label>
    </ligand>
</feature>
<feature type="active site" evidence="8">
    <location>
        <position position="287"/>
    </location>
</feature>
<dbReference type="GO" id="GO:0005737">
    <property type="term" value="C:cytoplasm"/>
    <property type="evidence" value="ECO:0007669"/>
    <property type="project" value="UniProtKB-SubCell"/>
</dbReference>
<evidence type="ECO:0000256" key="6">
    <source>
        <dbReference type="ARBA" id="ARBA00022801"/>
    </source>
</evidence>
<comment type="subcellular location">
    <subcellularLocation>
        <location evidence="8">Cytoplasm</location>
    </subcellularLocation>
</comment>
<evidence type="ECO:0000256" key="7">
    <source>
        <dbReference type="ARBA" id="ARBA00049972"/>
    </source>
</evidence>
<comment type="cofactor">
    <cofactor evidence="8">
        <name>Mn(2+)</name>
        <dbReference type="ChEBI" id="CHEBI:29035"/>
    </cofactor>
    <text evidence="8">Binds 2 manganese ions per subunit.</text>
</comment>
<dbReference type="InterPro" id="IPR000819">
    <property type="entry name" value="Peptidase_M17_C"/>
</dbReference>
<accession>A0A6P2BRP7</accession>
<feature type="region of interest" description="Disordered" evidence="9">
    <location>
        <begin position="26"/>
        <end position="60"/>
    </location>
</feature>
<dbReference type="CDD" id="cd00433">
    <property type="entry name" value="Peptidase_M17"/>
    <property type="match status" value="1"/>
</dbReference>
<evidence type="ECO:0000313" key="11">
    <source>
        <dbReference type="EMBL" id="TVZ01347.1"/>
    </source>
</evidence>
<feature type="binding site" evidence="8">
    <location>
        <position position="280"/>
    </location>
    <ligand>
        <name>Mn(2+)</name>
        <dbReference type="ChEBI" id="CHEBI:29035"/>
        <label>2</label>
    </ligand>
</feature>
<dbReference type="HAMAP" id="MF_00181">
    <property type="entry name" value="Cytosol_peptidase_M17"/>
    <property type="match status" value="1"/>
</dbReference>
<dbReference type="SUPFAM" id="SSF53187">
    <property type="entry name" value="Zn-dependent exopeptidases"/>
    <property type="match status" value="1"/>
</dbReference>
<evidence type="ECO:0000256" key="5">
    <source>
        <dbReference type="ARBA" id="ARBA00022670"/>
    </source>
</evidence>
<keyword evidence="8" id="KW-0479">Metal-binding</keyword>
<dbReference type="GO" id="GO:0070006">
    <property type="term" value="F:metalloaminopeptidase activity"/>
    <property type="evidence" value="ECO:0007669"/>
    <property type="project" value="InterPro"/>
</dbReference>
<dbReference type="Gene3D" id="3.40.630.10">
    <property type="entry name" value="Zn peptidases"/>
    <property type="match status" value="1"/>
</dbReference>
<dbReference type="PANTHER" id="PTHR11963:SF23">
    <property type="entry name" value="CYTOSOL AMINOPEPTIDASE"/>
    <property type="match status" value="1"/>
</dbReference>
<dbReference type="Pfam" id="PF00883">
    <property type="entry name" value="Peptidase_M17"/>
    <property type="match status" value="1"/>
</dbReference>
<dbReference type="EC" id="3.4.11.1" evidence="8"/>
<comment type="function">
    <text evidence="7 8">Presumably involved in the processing and regular turnover of intracellular proteins. Catalyzes the removal of unsubstituted N-terminal amino acids from various peptides.</text>
</comment>
<dbReference type="InterPro" id="IPR023042">
    <property type="entry name" value="Peptidase_M17_leu_NH2_pept"/>
</dbReference>
<evidence type="ECO:0000256" key="2">
    <source>
        <dbReference type="ARBA" id="ARBA00000967"/>
    </source>
</evidence>
<evidence type="ECO:0000259" key="10">
    <source>
        <dbReference type="PROSITE" id="PS00631"/>
    </source>
</evidence>
<keyword evidence="8" id="KW-0464">Manganese</keyword>
<name>A0A6P2BRP7_9ACTN</name>
<sequence length="509" mass="51724">MSRAVLVPADFNPVPSASRGVRLEVAESAGSDGGPGPEGAGALGIPVASTGEPPHSLGLSRDALHRAGFDGKAGQTLVLPMPAGRLRIAVGIGDKDQAGAAAGRDAAAAFARAAARDAEVAYLIDAAAGLGPEVAAQVAVEGILLARYSYDPLKREPSGTPVRSVTLLADAAQRDAVSAGARRGLTLAGATMLARDLANTPPAHLTAARLADLAAELGARAGLSVEIFDRDDLVRLGCGGLIGVNGGSADDPRMIKLTYRPDVGTGSAHLAIVAKGITYDSGGLSLKPADAVHATMKNDMTGAAATLAAMLSLGELGCRTKVTGYLMCTDNVPSGTALRLGDVITIHGGTTVEVLNTDAEGRLVMADALVLAAKERPDAIVDIATLTGACMRALGTRIAGVMGNSQPLIDQVLRSAEATQEQAWQLPLEHAYRKELDSDVADLTNVGGPNAGAITAALFLEEFAGGLPWAHLDIAGVAQVERAESWRTSGCSGFGARLLADLAAGFHPA</sequence>
<comment type="catalytic activity">
    <reaction evidence="1 8">
        <text>Release of an N-terminal amino acid, Xaa-|-Yaa-, in which Xaa is preferably Leu, but may be other amino acids including Pro although not Arg or Lys, and Yaa may be Pro. Amino acid amides and methyl esters are also readily hydrolyzed, but rates on arylamides are exceedingly low.</text>
        <dbReference type="EC" id="3.4.11.1"/>
    </reaction>
</comment>
<comment type="catalytic activity">
    <reaction evidence="2 8">
        <text>Release of an N-terminal amino acid, preferentially leucine, but not glutamic or aspartic acids.</text>
        <dbReference type="EC" id="3.4.11.10"/>
    </reaction>
</comment>
<feature type="binding site" evidence="8">
    <location>
        <position position="358"/>
    </location>
    <ligand>
        <name>Mn(2+)</name>
        <dbReference type="ChEBI" id="CHEBI:29035"/>
        <label>1</label>
    </ligand>
</feature>
<dbReference type="PANTHER" id="PTHR11963">
    <property type="entry name" value="LEUCINE AMINOPEPTIDASE-RELATED"/>
    <property type="match status" value="1"/>
</dbReference>
<dbReference type="GO" id="GO:0006508">
    <property type="term" value="P:proteolysis"/>
    <property type="evidence" value="ECO:0007669"/>
    <property type="project" value="UniProtKB-KW"/>
</dbReference>
<dbReference type="Gene3D" id="3.40.220.10">
    <property type="entry name" value="Leucine Aminopeptidase, subunit E, domain 1"/>
    <property type="match status" value="1"/>
</dbReference>
<dbReference type="EMBL" id="RPFW01000007">
    <property type="protein sequence ID" value="TVZ01347.1"/>
    <property type="molecule type" value="Genomic_DNA"/>
</dbReference>
<dbReference type="OrthoDB" id="9809354at2"/>
<evidence type="ECO:0000256" key="8">
    <source>
        <dbReference type="HAMAP-Rule" id="MF_00181"/>
    </source>
</evidence>
<keyword evidence="6 8" id="KW-0378">Hydrolase</keyword>
<keyword evidence="8" id="KW-0963">Cytoplasm</keyword>
<dbReference type="GO" id="GO:0030145">
    <property type="term" value="F:manganese ion binding"/>
    <property type="evidence" value="ECO:0007669"/>
    <property type="project" value="UniProtKB-UniRule"/>
</dbReference>
<keyword evidence="12" id="KW-1185">Reference proteome</keyword>